<dbReference type="SUPFAM" id="SSF53187">
    <property type="entry name" value="Zn-dependent exopeptidases"/>
    <property type="match status" value="1"/>
</dbReference>
<name>A0A067WD05_9HYPH</name>
<dbReference type="Pfam" id="PF01520">
    <property type="entry name" value="Amidase_3"/>
    <property type="match status" value="1"/>
</dbReference>
<dbReference type="GO" id="GO:0030288">
    <property type="term" value="C:outer membrane-bounded periplasmic space"/>
    <property type="evidence" value="ECO:0007669"/>
    <property type="project" value="TreeGrafter"/>
</dbReference>
<gene>
    <name evidence="5" type="ORF">O99_00238</name>
</gene>
<keyword evidence="3" id="KW-0378">Hydrolase</keyword>
<keyword evidence="6" id="KW-1185">Reference proteome</keyword>
<reference evidence="5 6" key="1">
    <citation type="submission" date="2012-04" db="EMBL/GenBank/DDBJ databases">
        <title>The Genome Sequence of Bartonella rochalimae BMGH.</title>
        <authorList>
            <consortium name="The Broad Institute Genome Sequencing Platform"/>
            <consortium name="The Broad Institute Genome Sequencing Center for Infectious Disease"/>
            <person name="Feldgarden M."/>
            <person name="Kirby J."/>
            <person name="Kosoy M."/>
            <person name="Birtles R."/>
            <person name="Probert W.S."/>
            <person name="Chiaraviglio L."/>
            <person name="Walker B."/>
            <person name="Young S.K."/>
            <person name="Zeng Q."/>
            <person name="Gargeya S."/>
            <person name="Fitzgerald M."/>
            <person name="Haas B."/>
            <person name="Abouelleil A."/>
            <person name="Alvarado L."/>
            <person name="Arachchi H.M."/>
            <person name="Berlin A.M."/>
            <person name="Chapman S.B."/>
            <person name="Goldberg J."/>
            <person name="Griggs A."/>
            <person name="Gujja S."/>
            <person name="Hansen M."/>
            <person name="Howarth C."/>
            <person name="Imamovic A."/>
            <person name="Larimer J."/>
            <person name="McCowen C."/>
            <person name="Montmayeur A."/>
            <person name="Murphy C."/>
            <person name="Neiman D."/>
            <person name="Pearson M."/>
            <person name="Priest M."/>
            <person name="Roberts A."/>
            <person name="Saif S."/>
            <person name="Shea T."/>
            <person name="Sisk P."/>
            <person name="Sykes S."/>
            <person name="Wortman J."/>
            <person name="Nusbaum C."/>
            <person name="Birren B."/>
        </authorList>
    </citation>
    <scope>NUCLEOTIDE SEQUENCE [LARGE SCALE GENOMIC DNA]</scope>
    <source>
        <strain evidence="5 6">ATCC BAA-1498</strain>
    </source>
</reference>
<evidence type="ECO:0000256" key="3">
    <source>
        <dbReference type="ARBA" id="ARBA00022801"/>
    </source>
</evidence>
<dbReference type="PANTHER" id="PTHR30404:SF0">
    <property type="entry name" value="N-ACETYLMURAMOYL-L-ALANINE AMIDASE AMIC"/>
    <property type="match status" value="1"/>
</dbReference>
<dbReference type="OrthoDB" id="9806267at2"/>
<comment type="catalytic activity">
    <reaction evidence="1">
        <text>Hydrolyzes the link between N-acetylmuramoyl residues and L-amino acid residues in certain cell-wall glycopeptides.</text>
        <dbReference type="EC" id="3.5.1.28"/>
    </reaction>
</comment>
<feature type="domain" description="MurNAc-LAA" evidence="4">
    <location>
        <begin position="242"/>
        <end position="396"/>
    </location>
</feature>
<evidence type="ECO:0000256" key="2">
    <source>
        <dbReference type="ARBA" id="ARBA00011901"/>
    </source>
</evidence>
<dbReference type="eggNOG" id="COG0860">
    <property type="taxonomic scope" value="Bacteria"/>
</dbReference>
<dbReference type="GO" id="GO:0008745">
    <property type="term" value="F:N-acetylmuramoyl-L-alanine amidase activity"/>
    <property type="evidence" value="ECO:0007669"/>
    <property type="project" value="UniProtKB-EC"/>
</dbReference>
<evidence type="ECO:0000313" key="6">
    <source>
        <dbReference type="Proteomes" id="UP000027336"/>
    </source>
</evidence>
<dbReference type="EMBL" id="AHPK01000002">
    <property type="protein sequence ID" value="KEC56816.1"/>
    <property type="molecule type" value="Genomic_DNA"/>
</dbReference>
<proteinExistence type="predicted"/>
<dbReference type="RefSeq" id="WP_035005820.1">
    <property type="nucleotide sequence ID" value="NZ_KL407337.1"/>
</dbReference>
<dbReference type="Proteomes" id="UP000027336">
    <property type="component" value="Unassembled WGS sequence"/>
</dbReference>
<evidence type="ECO:0000256" key="1">
    <source>
        <dbReference type="ARBA" id="ARBA00001561"/>
    </source>
</evidence>
<dbReference type="PATRIC" id="fig|685782.3.peg.247"/>
<protein>
    <recommendedName>
        <fullName evidence="2">N-acetylmuramoyl-L-alanine amidase</fullName>
        <ecNumber evidence="2">3.5.1.28</ecNumber>
    </recommendedName>
</protein>
<dbReference type="AlphaFoldDB" id="A0A067WD05"/>
<dbReference type="SMART" id="SM00646">
    <property type="entry name" value="Ami_3"/>
    <property type="match status" value="1"/>
</dbReference>
<dbReference type="InterPro" id="IPR050695">
    <property type="entry name" value="N-acetylmuramoyl_amidase_3"/>
</dbReference>
<accession>A0A067WD05</accession>
<evidence type="ECO:0000313" key="5">
    <source>
        <dbReference type="EMBL" id="KEC56816.1"/>
    </source>
</evidence>
<sequence>MIRRFFNKKPKIGYGNVFLHFACYLLFFLMFQPHIKAAHALKFINLQTVNINSSTRIIAVFNAKPNFHLEILNKPTRLVINLPIVDFSTQNKSPSKKNILSDMLLDIHYDFSDTQASRIILTSKTTFSIKNSRVEKLNNGLWQILIDITQSSQKDFNEALKNQQKIHHGIKTRINPENHFRVVLDPGHGGVDSGARGITGILEKNITLIFARALRDELEKDSNIHVILTRDSDEFLRLSERVKKTQDFNADLFISIHADSIKIRSLRGATVYTLSEKASDTIAKSLADHENKVDFLDGLIAEEIPEVTDILIDLTRRETQMFSIDFADRVILNLLKSKINLINNPHRYADFLVLKASDIPSILIEIGYLSNKEDEKLLNDSQWREKMVIAIANSIRQFAADRQKTIQSL</sequence>
<dbReference type="PANTHER" id="PTHR30404">
    <property type="entry name" value="N-ACETYLMURAMOYL-L-ALANINE AMIDASE"/>
    <property type="match status" value="1"/>
</dbReference>
<dbReference type="CDD" id="cd02696">
    <property type="entry name" value="MurNAc-LAA"/>
    <property type="match status" value="1"/>
</dbReference>
<organism evidence="5 6">
    <name type="scientific">Bartonella rochalimae ATCC BAA-1498</name>
    <dbReference type="NCBI Taxonomy" id="685782"/>
    <lineage>
        <taxon>Bacteria</taxon>
        <taxon>Pseudomonadati</taxon>
        <taxon>Pseudomonadota</taxon>
        <taxon>Alphaproteobacteria</taxon>
        <taxon>Hyphomicrobiales</taxon>
        <taxon>Bartonellaceae</taxon>
        <taxon>Bartonella</taxon>
    </lineage>
</organism>
<evidence type="ECO:0000259" key="4">
    <source>
        <dbReference type="SMART" id="SM00646"/>
    </source>
</evidence>
<dbReference type="Gene3D" id="2.60.40.3500">
    <property type="match status" value="1"/>
</dbReference>
<dbReference type="InterPro" id="IPR002508">
    <property type="entry name" value="MurNAc-LAA_cat"/>
</dbReference>
<dbReference type="HOGENOM" id="CLU_014322_2_1_5"/>
<dbReference type="Gene3D" id="3.40.630.40">
    <property type="entry name" value="Zn-dependent exopeptidases"/>
    <property type="match status" value="1"/>
</dbReference>
<dbReference type="EC" id="3.5.1.28" evidence="2"/>
<dbReference type="GO" id="GO:0009253">
    <property type="term" value="P:peptidoglycan catabolic process"/>
    <property type="evidence" value="ECO:0007669"/>
    <property type="project" value="InterPro"/>
</dbReference>
<comment type="caution">
    <text evidence="5">The sequence shown here is derived from an EMBL/GenBank/DDBJ whole genome shotgun (WGS) entry which is preliminary data.</text>
</comment>